<protein>
    <submittedName>
        <fullName evidence="1">Uncharacterized protein</fullName>
    </submittedName>
</protein>
<proteinExistence type="predicted"/>
<gene>
    <name evidence="1" type="ORF">BU25DRAFT_302960</name>
</gene>
<evidence type="ECO:0000313" key="2">
    <source>
        <dbReference type="Proteomes" id="UP000799754"/>
    </source>
</evidence>
<organism evidence="1 2">
    <name type="scientific">Macroventuria anomochaeta</name>
    <dbReference type="NCBI Taxonomy" id="301207"/>
    <lineage>
        <taxon>Eukaryota</taxon>
        <taxon>Fungi</taxon>
        <taxon>Dikarya</taxon>
        <taxon>Ascomycota</taxon>
        <taxon>Pezizomycotina</taxon>
        <taxon>Dothideomycetes</taxon>
        <taxon>Pleosporomycetidae</taxon>
        <taxon>Pleosporales</taxon>
        <taxon>Pleosporineae</taxon>
        <taxon>Didymellaceae</taxon>
        <taxon>Macroventuria</taxon>
    </lineage>
</organism>
<feature type="non-terminal residue" evidence="1">
    <location>
        <position position="283"/>
    </location>
</feature>
<sequence>ELNPDPTFTGWGPFIRDDYYIQPVTEGAIIVASLVFGLANFFAITAAYIAYRQTRACRNPLRSAYIWMIWLELAASFVIAIECLLYLLKAIRPSFWFYMSILLNWSIQVQLLLQIIINRVRIILADRHKGRLLMIGTAIIVTLINISVFCIWMPARLQISNQWVHINNIWDRIEKVLYLLIDGFLNFYFMRVVRANLVKNGLEKYNRLVMFNQRIVVISLLMDVMIIAAMWVPNGFVYAIFHPLAYLVKLNIEMSMAHLIKKIAMDRSRNSDLFIIPNSYNSA</sequence>
<name>A0ACB6RLS1_9PLEO</name>
<feature type="non-terminal residue" evidence="1">
    <location>
        <position position="1"/>
    </location>
</feature>
<reference evidence="1" key="1">
    <citation type="journal article" date="2020" name="Stud. Mycol.">
        <title>101 Dothideomycetes genomes: a test case for predicting lifestyles and emergence of pathogens.</title>
        <authorList>
            <person name="Haridas S."/>
            <person name="Albert R."/>
            <person name="Binder M."/>
            <person name="Bloem J."/>
            <person name="Labutti K."/>
            <person name="Salamov A."/>
            <person name="Andreopoulos B."/>
            <person name="Baker S."/>
            <person name="Barry K."/>
            <person name="Bills G."/>
            <person name="Bluhm B."/>
            <person name="Cannon C."/>
            <person name="Castanera R."/>
            <person name="Culley D."/>
            <person name="Daum C."/>
            <person name="Ezra D."/>
            <person name="Gonzalez J."/>
            <person name="Henrissat B."/>
            <person name="Kuo A."/>
            <person name="Liang C."/>
            <person name="Lipzen A."/>
            <person name="Lutzoni F."/>
            <person name="Magnuson J."/>
            <person name="Mondo S."/>
            <person name="Nolan M."/>
            <person name="Ohm R."/>
            <person name="Pangilinan J."/>
            <person name="Park H.-J."/>
            <person name="Ramirez L."/>
            <person name="Alfaro M."/>
            <person name="Sun H."/>
            <person name="Tritt A."/>
            <person name="Yoshinaga Y."/>
            <person name="Zwiers L.-H."/>
            <person name="Turgeon B."/>
            <person name="Goodwin S."/>
            <person name="Spatafora J."/>
            <person name="Crous P."/>
            <person name="Grigoriev I."/>
        </authorList>
    </citation>
    <scope>NUCLEOTIDE SEQUENCE</scope>
    <source>
        <strain evidence="1">CBS 525.71</strain>
    </source>
</reference>
<keyword evidence="2" id="KW-1185">Reference proteome</keyword>
<evidence type="ECO:0000313" key="1">
    <source>
        <dbReference type="EMBL" id="KAF2622831.1"/>
    </source>
</evidence>
<comment type="caution">
    <text evidence="1">The sequence shown here is derived from an EMBL/GenBank/DDBJ whole genome shotgun (WGS) entry which is preliminary data.</text>
</comment>
<dbReference type="Proteomes" id="UP000799754">
    <property type="component" value="Unassembled WGS sequence"/>
</dbReference>
<dbReference type="EMBL" id="MU006741">
    <property type="protein sequence ID" value="KAF2622831.1"/>
    <property type="molecule type" value="Genomic_DNA"/>
</dbReference>
<accession>A0ACB6RLS1</accession>